<organism evidence="2 3">
    <name type="scientific">Natronomonas moolapensis (strain DSM 18674 / CECT 7526 / JCM 14361 / 8.8.11)</name>
    <dbReference type="NCBI Taxonomy" id="268739"/>
    <lineage>
        <taxon>Archaea</taxon>
        <taxon>Methanobacteriati</taxon>
        <taxon>Methanobacteriota</taxon>
        <taxon>Stenosarchaea group</taxon>
        <taxon>Halobacteria</taxon>
        <taxon>Halobacteriales</taxon>
        <taxon>Natronomonadaceae</taxon>
        <taxon>Natronomonas</taxon>
    </lineage>
</organism>
<keyword evidence="3" id="KW-1185">Reference proteome</keyword>
<dbReference type="KEGG" id="nmo:Nmlp_1477"/>
<dbReference type="RefSeq" id="WP_015408522.1">
    <property type="nucleotide sequence ID" value="NC_020388.1"/>
</dbReference>
<dbReference type="Proteomes" id="UP000011867">
    <property type="component" value="Chromosome"/>
</dbReference>
<accession>M1XNW3</accession>
<dbReference type="AlphaFoldDB" id="M1XNW3"/>
<name>M1XNW3_NATM8</name>
<gene>
    <name evidence="2" type="ordered locus">Nmlp_1477</name>
</gene>
<reference evidence="2 3" key="1">
    <citation type="journal article" date="2013" name="Genome Announc.">
        <title>Genome of the haloarchaeon Natronomonas moolapensis, a neutrophilic member of a previously haloalkaliphilic genus.</title>
        <authorList>
            <person name="Dyall-Smith M.L."/>
            <person name="Pfeiffer F."/>
            <person name="Oberwinkler T."/>
            <person name="Klee K."/>
            <person name="Rampp M."/>
            <person name="Palm P."/>
            <person name="Gross K."/>
            <person name="Schuster S.C."/>
            <person name="Oesterhelt D."/>
        </authorList>
    </citation>
    <scope>NUCLEOTIDE SEQUENCE [LARGE SCALE GENOMIC DNA]</scope>
    <source>
        <strain evidence="3">DSM 18674 / JCM 14361 / 8.8.11</strain>
    </source>
</reference>
<dbReference type="Pfam" id="PF26396">
    <property type="entry name" value="HacaP"/>
    <property type="match status" value="1"/>
</dbReference>
<evidence type="ECO:0000313" key="3">
    <source>
        <dbReference type="Proteomes" id="UP000011867"/>
    </source>
</evidence>
<feature type="compositionally biased region" description="Basic residues" evidence="1">
    <location>
        <begin position="7"/>
        <end position="19"/>
    </location>
</feature>
<dbReference type="InterPro" id="IPR058858">
    <property type="entry name" value="HacaP"/>
</dbReference>
<dbReference type="EMBL" id="HF582854">
    <property type="protein sequence ID" value="CCQ35679.1"/>
    <property type="molecule type" value="Genomic_DNA"/>
</dbReference>
<sequence>MPDTKRGRERKGRTKREQRRRYEIEQALEARDRDLDFEELYEGAELELEHQ</sequence>
<dbReference type="STRING" id="268739.Nmlp_1477"/>
<dbReference type="GeneID" id="55549446"/>
<evidence type="ECO:0000313" key="2">
    <source>
        <dbReference type="EMBL" id="CCQ35679.1"/>
    </source>
</evidence>
<feature type="region of interest" description="Disordered" evidence="1">
    <location>
        <begin position="1"/>
        <end position="20"/>
    </location>
</feature>
<dbReference type="HOGENOM" id="CLU_208211_1_0_2"/>
<protein>
    <submittedName>
        <fullName evidence="2">Uncharacterized protein</fullName>
    </submittedName>
</protein>
<evidence type="ECO:0000256" key="1">
    <source>
        <dbReference type="SAM" id="MobiDB-lite"/>
    </source>
</evidence>
<proteinExistence type="predicted"/>
<dbReference type="eggNOG" id="arCOG15216">
    <property type="taxonomic scope" value="Archaea"/>
</dbReference>